<dbReference type="EMBL" id="CP055900">
    <property type="protein sequence ID" value="QKX57829.1"/>
    <property type="molecule type" value="Genomic_DNA"/>
</dbReference>
<evidence type="ECO:0000256" key="3">
    <source>
        <dbReference type="ARBA" id="ARBA00023015"/>
    </source>
</evidence>
<feature type="transmembrane region" description="Helical" evidence="7">
    <location>
        <begin position="919"/>
        <end position="939"/>
    </location>
</feature>
<evidence type="ECO:0000256" key="2">
    <source>
        <dbReference type="ARBA" id="ARBA00023002"/>
    </source>
</evidence>
<feature type="domain" description="NADP-dependent oxidoreductase" evidence="8">
    <location>
        <begin position="10"/>
        <end position="297"/>
    </location>
</feature>
<accession>A0A7H8QV20</accession>
<dbReference type="InterPro" id="IPR023210">
    <property type="entry name" value="NADP_OxRdtase_dom"/>
</dbReference>
<dbReference type="KEGG" id="trg:TRUGW13939_04949"/>
<keyword evidence="10" id="KW-1185">Reference proteome</keyword>
<dbReference type="InterPro" id="IPR051439">
    <property type="entry name" value="XlnR/Xlr1"/>
</dbReference>
<dbReference type="PANTHER" id="PTHR47663:SF1">
    <property type="entry name" value="XYLANOLYTIC TRANSCRIPTIONAL ACTIVATOR XLNR-RELATED"/>
    <property type="match status" value="1"/>
</dbReference>
<dbReference type="RefSeq" id="XP_035344007.1">
    <property type="nucleotide sequence ID" value="XM_035488114.1"/>
</dbReference>
<evidence type="ECO:0000313" key="9">
    <source>
        <dbReference type="EMBL" id="QKX57829.1"/>
    </source>
</evidence>
<gene>
    <name evidence="9" type="ORF">TRUGW13939_04949</name>
</gene>
<reference evidence="10" key="1">
    <citation type="submission" date="2020-06" db="EMBL/GenBank/DDBJ databases">
        <title>A chromosome-scale genome assembly of Talaromyces rugulosus W13939.</title>
        <authorList>
            <person name="Wang B."/>
            <person name="Guo L."/>
            <person name="Ye K."/>
            <person name="Wang L."/>
        </authorList>
    </citation>
    <scope>NUCLEOTIDE SEQUENCE [LARGE SCALE GENOMIC DNA]</scope>
    <source>
        <strain evidence="10">W13939</strain>
    </source>
</reference>
<dbReference type="AlphaFoldDB" id="A0A7H8QV20"/>
<dbReference type="Proteomes" id="UP000509510">
    <property type="component" value="Chromosome III"/>
</dbReference>
<name>A0A7H8QV20_TALRU</name>
<evidence type="ECO:0000256" key="5">
    <source>
        <dbReference type="ARBA" id="ARBA00023163"/>
    </source>
</evidence>
<keyword evidence="1" id="KW-0862">Zinc</keyword>
<keyword evidence="4" id="KW-0238">DNA-binding</keyword>
<evidence type="ECO:0000256" key="4">
    <source>
        <dbReference type="ARBA" id="ARBA00023125"/>
    </source>
</evidence>
<sequence length="991" mass="110760">MENQLILPPIIMGGAGFSYQLHSQPDQIPISKIIRRAFDRGIRAIDTSPYYEPSEQLLGHALTSPEIRDRYSREDYILMTKAGRISADEFNYSPEWIQASVARSLSRLDTAYLDVVFCHDVEYVSCNQAVEAVGSLFELKRQGKVRFIGISGYSIESLVRVARRVRQVYNQPLDVVQNWAQLTLQNSRLETVGIPALQEEGVTVICNSSPLASGLLRSTSVPSGKLGDWHPSPTGLREAVRAASDWVESQGSTLVNLALRFSIARAMKISSSGKRTRVHTIVGVSSIDDIEDNVKATTAILRRLNSLSNDPTTEEVNVSALTEIREEVEHRDLVLCQGVRRILGDWCSEARTRCNGDTPCGRCFDLHLRCRYDREVKKRGRRSNASKGIQRQMLARDIADKDTRSPEASSAKRNSTREETEVYQHTPVSNSVELRPAPARTWENGMTQSSQGVGNDPALNRSGFSASTRHTPLVNAPAFDSFCRYSCLEPLLPALKNIIPAEEACDLLDIYFVEPGNSLFSIHSPYVLTPVLRKKSLLSSTNPRPTSPALLSTILWCMAHTANINAFRVPGSRERIINKLFSLSLSFFHQRDMDNWHRVPGGWRFERDFTGALADGFDSNMTWTTFTKKPQPTVDDVLTLTLLTTVISGGEFKSDSVKWSDKAMRLVKYLGYHSEAMICSGTSETSNQPASLEVIVEQEERRRLLDSECHVFIPLDEHVWQNIEKATPEILSSRVYGSANTISGTGVFEFFLPLMAILGDIIDLRLRRNNPRLGVIDDTSSLNAIKKCLCDLESGLNHFSLLPGVPTPGAHNMAFEDGGSTMFSPTQRSPEFDNNTQYDTRFEHVSTATETRTALAVAYARYIVHVLHVLLHGEWDAITMLEDEGNWIASSNFPECAFQGIAAAQAVSEILEIDPELAFMPYLFGIYLFHGSFVLLLFADRMPQVGPNASVEQACEVIIRAHEVCVVTLSTDFQVLFYFLHVIYFYNINIC</sequence>
<keyword evidence="3" id="KW-0805">Transcription regulation</keyword>
<dbReference type="GO" id="GO:0016491">
    <property type="term" value="F:oxidoreductase activity"/>
    <property type="evidence" value="ECO:0007669"/>
    <property type="project" value="UniProtKB-KW"/>
</dbReference>
<organism evidence="9 10">
    <name type="scientific">Talaromyces rugulosus</name>
    <name type="common">Penicillium rugulosum</name>
    <dbReference type="NCBI Taxonomy" id="121627"/>
    <lineage>
        <taxon>Eukaryota</taxon>
        <taxon>Fungi</taxon>
        <taxon>Dikarya</taxon>
        <taxon>Ascomycota</taxon>
        <taxon>Pezizomycotina</taxon>
        <taxon>Eurotiomycetes</taxon>
        <taxon>Eurotiomycetidae</taxon>
        <taxon>Eurotiales</taxon>
        <taxon>Trichocomaceae</taxon>
        <taxon>Talaromyces</taxon>
        <taxon>Talaromyces sect. Islandici</taxon>
    </lineage>
</organism>
<dbReference type="GO" id="GO:0003677">
    <property type="term" value="F:DNA binding"/>
    <property type="evidence" value="ECO:0007669"/>
    <property type="project" value="UniProtKB-KW"/>
</dbReference>
<evidence type="ECO:0000313" key="10">
    <source>
        <dbReference type="Proteomes" id="UP000509510"/>
    </source>
</evidence>
<evidence type="ECO:0000256" key="7">
    <source>
        <dbReference type="SAM" id="Phobius"/>
    </source>
</evidence>
<keyword evidence="7" id="KW-0812">Transmembrane</keyword>
<dbReference type="CDD" id="cd12148">
    <property type="entry name" value="fungal_TF_MHR"/>
    <property type="match status" value="1"/>
</dbReference>
<dbReference type="SUPFAM" id="SSF51430">
    <property type="entry name" value="NAD(P)-linked oxidoreductase"/>
    <property type="match status" value="1"/>
</dbReference>
<dbReference type="InterPro" id="IPR036812">
    <property type="entry name" value="NAD(P)_OxRdtase_dom_sf"/>
</dbReference>
<keyword evidence="7" id="KW-1133">Transmembrane helix</keyword>
<keyword evidence="5" id="KW-0804">Transcription</keyword>
<feature type="region of interest" description="Disordered" evidence="6">
    <location>
        <begin position="379"/>
        <end position="428"/>
    </location>
</feature>
<dbReference type="OrthoDB" id="4225183at2759"/>
<dbReference type="Gene3D" id="3.20.20.100">
    <property type="entry name" value="NADP-dependent oxidoreductase domain"/>
    <property type="match status" value="1"/>
</dbReference>
<proteinExistence type="predicted"/>
<keyword evidence="2" id="KW-0560">Oxidoreductase</keyword>
<evidence type="ECO:0000259" key="8">
    <source>
        <dbReference type="Pfam" id="PF00248"/>
    </source>
</evidence>
<keyword evidence="7" id="KW-0472">Membrane</keyword>
<dbReference type="Pfam" id="PF00248">
    <property type="entry name" value="Aldo_ket_red"/>
    <property type="match status" value="1"/>
</dbReference>
<dbReference type="PANTHER" id="PTHR47663">
    <property type="entry name" value="XYLANOLYTIC TRANSCRIPTIONAL ACTIVATOR XLNR-RELATED"/>
    <property type="match status" value="1"/>
</dbReference>
<protein>
    <recommendedName>
        <fullName evidence="8">NADP-dependent oxidoreductase domain-containing protein</fullName>
    </recommendedName>
</protein>
<dbReference type="GeneID" id="55992447"/>
<evidence type="ECO:0000256" key="6">
    <source>
        <dbReference type="SAM" id="MobiDB-lite"/>
    </source>
</evidence>
<evidence type="ECO:0000256" key="1">
    <source>
        <dbReference type="ARBA" id="ARBA00022833"/>
    </source>
</evidence>